<reference evidence="1" key="1">
    <citation type="submission" date="2021-06" db="EMBL/GenBank/DDBJ databases">
        <authorList>
            <person name="Ellington A.J."/>
            <person name="Bryan N.C."/>
            <person name="Christner B.C."/>
            <person name="Reisch C.R."/>
        </authorList>
    </citation>
    <scope>NUCLEOTIDE SEQUENCE</scope>
    <source>
        <strain evidence="1">L6-1</strain>
    </source>
</reference>
<proteinExistence type="predicted"/>
<organism evidence="1 2">
    <name type="scientific">Curtobacterium aetherium</name>
    <dbReference type="NCBI Taxonomy" id="2841594"/>
    <lineage>
        <taxon>Bacteria</taxon>
        <taxon>Bacillati</taxon>
        <taxon>Actinomycetota</taxon>
        <taxon>Actinomycetes</taxon>
        <taxon>Micrococcales</taxon>
        <taxon>Microbacteriaceae</taxon>
        <taxon>Curtobacterium</taxon>
    </lineage>
</organism>
<accession>A0ACD1E6C8</accession>
<sequence length="182" mass="19216">MSAGVVDTTTGVQPLDARVLVVMGVSGSGKSTVAAMIADELDWAFAEGDDMHPAANVAKMEAGTPLTDEDRWPWLDVVAAWIRGHLDAGTNGVVTCSALKRSYRDVLRAAGVVFVHVAGDRALLEHRMSARSGHFMPTSLLDSQLATLEPPQSDEAHVTVTADRSPADETAEVVAALGLRRG</sequence>
<dbReference type="EMBL" id="CP076544">
    <property type="protein sequence ID" value="QWS34361.1"/>
    <property type="molecule type" value="Genomic_DNA"/>
</dbReference>
<evidence type="ECO:0000313" key="2">
    <source>
        <dbReference type="Proteomes" id="UP000681794"/>
    </source>
</evidence>
<gene>
    <name evidence="1" type="ORF">KM842_04085</name>
</gene>
<name>A0ACD1E6C8_9MICO</name>
<evidence type="ECO:0000313" key="1">
    <source>
        <dbReference type="EMBL" id="QWS34361.1"/>
    </source>
</evidence>
<protein>
    <submittedName>
        <fullName evidence="1">AAA family ATPase</fullName>
    </submittedName>
</protein>
<dbReference type="Proteomes" id="UP000681794">
    <property type="component" value="Chromosome"/>
</dbReference>
<keyword evidence="2" id="KW-1185">Reference proteome</keyword>